<dbReference type="AlphaFoldDB" id="A0AA38M2C7"/>
<sequence>MSQYQQQWSLSPGPAKGRLDVTSITWESPETSTEEVHLFWKTGNNRTNGHISPRDNFYLLSTQCGDNISLYLQHGNVPGPNQSRSTELQYTARCNTANSTPVEGAVWEILIVILELIAINLLLCFMFYLIIRARSASWRPRAATTNTSRPPTPTYLGFTWGFPGRNPVSRPASWHDPHGYDIPAQPPRPVSFLGPQPATLPDSPSTSPPDPQTAPAHERSHNPTTRETSSSISRAVSAKPSPIQCSARGAVLYQNISNRLATIIETELDSSTDEEDHVKKEQSPLRNNERKQSYQPRSPNAQKGLA</sequence>
<keyword evidence="2" id="KW-0472">Membrane</keyword>
<comment type="caution">
    <text evidence="3">The sequence shown here is derived from an EMBL/GenBank/DDBJ whole genome shotgun (WGS) entry which is preliminary data.</text>
</comment>
<gene>
    <name evidence="3" type="ORF">Zmor_003817</name>
</gene>
<protein>
    <submittedName>
        <fullName evidence="3">Uncharacterized protein</fullName>
    </submittedName>
</protein>
<feature type="region of interest" description="Disordered" evidence="1">
    <location>
        <begin position="169"/>
        <end position="241"/>
    </location>
</feature>
<keyword evidence="2" id="KW-0812">Transmembrane</keyword>
<feature type="region of interest" description="Disordered" evidence="1">
    <location>
        <begin position="267"/>
        <end position="306"/>
    </location>
</feature>
<feature type="compositionally biased region" description="Basic and acidic residues" evidence="1">
    <location>
        <begin position="276"/>
        <end position="292"/>
    </location>
</feature>
<proteinExistence type="predicted"/>
<name>A0AA38M2C7_9CUCU</name>
<feature type="transmembrane region" description="Helical" evidence="2">
    <location>
        <begin position="109"/>
        <end position="131"/>
    </location>
</feature>
<reference evidence="3" key="1">
    <citation type="journal article" date="2023" name="G3 (Bethesda)">
        <title>Whole genome assemblies of Zophobas morio and Tenebrio molitor.</title>
        <authorList>
            <person name="Kaur S."/>
            <person name="Stinson S.A."/>
            <person name="diCenzo G.C."/>
        </authorList>
    </citation>
    <scope>NUCLEOTIDE SEQUENCE</scope>
    <source>
        <strain evidence="3">QUZm001</strain>
    </source>
</reference>
<evidence type="ECO:0000313" key="3">
    <source>
        <dbReference type="EMBL" id="KAJ3640524.1"/>
    </source>
</evidence>
<feature type="compositionally biased region" description="Polar residues" evidence="1">
    <location>
        <begin position="222"/>
        <end position="234"/>
    </location>
</feature>
<organism evidence="3 4">
    <name type="scientific">Zophobas morio</name>
    <dbReference type="NCBI Taxonomy" id="2755281"/>
    <lineage>
        <taxon>Eukaryota</taxon>
        <taxon>Metazoa</taxon>
        <taxon>Ecdysozoa</taxon>
        <taxon>Arthropoda</taxon>
        <taxon>Hexapoda</taxon>
        <taxon>Insecta</taxon>
        <taxon>Pterygota</taxon>
        <taxon>Neoptera</taxon>
        <taxon>Endopterygota</taxon>
        <taxon>Coleoptera</taxon>
        <taxon>Polyphaga</taxon>
        <taxon>Cucujiformia</taxon>
        <taxon>Tenebrionidae</taxon>
        <taxon>Zophobas</taxon>
    </lineage>
</organism>
<feature type="compositionally biased region" description="Polar residues" evidence="1">
    <location>
        <begin position="293"/>
        <end position="306"/>
    </location>
</feature>
<keyword evidence="4" id="KW-1185">Reference proteome</keyword>
<accession>A0AA38M2C7</accession>
<evidence type="ECO:0000256" key="1">
    <source>
        <dbReference type="SAM" id="MobiDB-lite"/>
    </source>
</evidence>
<evidence type="ECO:0000313" key="4">
    <source>
        <dbReference type="Proteomes" id="UP001168821"/>
    </source>
</evidence>
<dbReference type="Proteomes" id="UP001168821">
    <property type="component" value="Unassembled WGS sequence"/>
</dbReference>
<evidence type="ECO:0000256" key="2">
    <source>
        <dbReference type="SAM" id="Phobius"/>
    </source>
</evidence>
<dbReference type="EMBL" id="JALNTZ010000010">
    <property type="protein sequence ID" value="KAJ3640524.1"/>
    <property type="molecule type" value="Genomic_DNA"/>
</dbReference>
<keyword evidence="2" id="KW-1133">Transmembrane helix</keyword>